<dbReference type="Proteomes" id="UP001500033">
    <property type="component" value="Unassembled WGS sequence"/>
</dbReference>
<accession>A0ABN1SQV6</accession>
<reference evidence="1 2" key="1">
    <citation type="journal article" date="2019" name="Int. J. Syst. Evol. Microbiol.">
        <title>The Global Catalogue of Microorganisms (GCM) 10K type strain sequencing project: providing services to taxonomists for standard genome sequencing and annotation.</title>
        <authorList>
            <consortium name="The Broad Institute Genomics Platform"/>
            <consortium name="The Broad Institute Genome Sequencing Center for Infectious Disease"/>
            <person name="Wu L."/>
            <person name="Ma J."/>
        </authorList>
    </citation>
    <scope>NUCLEOTIDE SEQUENCE [LARGE SCALE GENOMIC DNA]</scope>
    <source>
        <strain evidence="1 2">JCM 11445</strain>
    </source>
</reference>
<sequence length="62" mass="6996">MVMLNRLGNLGTSLLERFLPSADADALICITRCNAEGRWQDWCCNNSGRNCRWYGEPSESPC</sequence>
<gene>
    <name evidence="1" type="ORF">GCM10009576_093980</name>
</gene>
<keyword evidence="2" id="KW-1185">Reference proteome</keyword>
<organism evidence="1 2">
    <name type="scientific">Streptomyces rhizosphaericus</name>
    <dbReference type="NCBI Taxonomy" id="114699"/>
    <lineage>
        <taxon>Bacteria</taxon>
        <taxon>Bacillati</taxon>
        <taxon>Actinomycetota</taxon>
        <taxon>Actinomycetes</taxon>
        <taxon>Kitasatosporales</taxon>
        <taxon>Streptomycetaceae</taxon>
        <taxon>Streptomyces</taxon>
        <taxon>Streptomyces violaceusniger group</taxon>
    </lineage>
</organism>
<comment type="caution">
    <text evidence="1">The sequence shown here is derived from an EMBL/GenBank/DDBJ whole genome shotgun (WGS) entry which is preliminary data.</text>
</comment>
<protein>
    <submittedName>
        <fullName evidence="1">Uncharacterized protein</fullName>
    </submittedName>
</protein>
<evidence type="ECO:0000313" key="1">
    <source>
        <dbReference type="EMBL" id="GAA1002080.1"/>
    </source>
</evidence>
<name>A0ABN1SQV6_9ACTN</name>
<evidence type="ECO:0000313" key="2">
    <source>
        <dbReference type="Proteomes" id="UP001500033"/>
    </source>
</evidence>
<proteinExistence type="predicted"/>
<dbReference type="EMBL" id="BAAAIE010000139">
    <property type="protein sequence ID" value="GAA1002080.1"/>
    <property type="molecule type" value="Genomic_DNA"/>
</dbReference>